<keyword evidence="1" id="KW-0614">Plasmid</keyword>
<keyword evidence="2" id="KW-1185">Reference proteome</keyword>
<name>A0A6I6IL44_9RHOB</name>
<accession>A0A6I6IL44</accession>
<dbReference type="Proteomes" id="UP000428330">
    <property type="component" value="Plasmid pMME07001"/>
</dbReference>
<evidence type="ECO:0000313" key="2">
    <source>
        <dbReference type="Proteomes" id="UP000428330"/>
    </source>
</evidence>
<organism evidence="1 2">
    <name type="scientific">Roseovarius faecimaris</name>
    <dbReference type="NCBI Taxonomy" id="2494550"/>
    <lineage>
        <taxon>Bacteria</taxon>
        <taxon>Pseudomonadati</taxon>
        <taxon>Pseudomonadota</taxon>
        <taxon>Alphaproteobacteria</taxon>
        <taxon>Rhodobacterales</taxon>
        <taxon>Roseobacteraceae</taxon>
        <taxon>Roseovarius</taxon>
    </lineage>
</organism>
<geneLocation type="plasmid" evidence="2">
    <name>pmme07001</name>
</geneLocation>
<sequence length="343" mass="35485">MSQTSPTLALPFLQPSQAQKHVTHNEALKILDAATQLSVLAADLTDPPAAPAEADCYIPAPGATGDWVGHAGEIAIYVNGGRQFFAARQGWRADVIPTGATLRFDGSTWAPLTGDLQNLPEIGVNTTADAINRLAVAADATLLTHDGSGHQIKVNKASATDTASLLFQTGFSGRAEMGTTGSDDFAIKVSADGSTFSTALRVDHGTGQVAIGTAATDQTLSVAANAVEPTIQVRNMGGAGGAAFRMIDDVSTGDWKFKIKGDGSFKLRNQTAGVDILDIQNAPYTAIFQGPVRLPGYTVATLPDPAVAGAGAQVYVSDEAAGAVTAFSDGTNWRRSTDRVIVS</sequence>
<gene>
    <name evidence="1" type="ORF">EI983_00250</name>
</gene>
<dbReference type="EMBL" id="CP034347">
    <property type="protein sequence ID" value="QGX96784.1"/>
    <property type="molecule type" value="Genomic_DNA"/>
</dbReference>
<dbReference type="KEGG" id="rom:EI983_00250"/>
<dbReference type="RefSeq" id="WP_157705221.1">
    <property type="nucleotide sequence ID" value="NZ_CP034347.1"/>
</dbReference>
<evidence type="ECO:0000313" key="1">
    <source>
        <dbReference type="EMBL" id="QGX96784.1"/>
    </source>
</evidence>
<dbReference type="Pfam" id="PF10983">
    <property type="entry name" value="DUF2793"/>
    <property type="match status" value="1"/>
</dbReference>
<dbReference type="OrthoDB" id="564699at2"/>
<reference evidence="1 2" key="1">
    <citation type="submission" date="2018-12" db="EMBL/GenBank/DDBJ databases">
        <title>Complete genome sequence of Roseovarius sp. MME-070.</title>
        <authorList>
            <person name="Nam Y.-D."/>
            <person name="Kang J."/>
            <person name="Chung W.-H."/>
            <person name="Park Y.S."/>
        </authorList>
    </citation>
    <scope>NUCLEOTIDE SEQUENCE [LARGE SCALE GENOMIC DNA]</scope>
    <source>
        <strain evidence="1 2">MME-070</strain>
        <plasmid evidence="2">pmme07001</plasmid>
    </source>
</reference>
<protein>
    <submittedName>
        <fullName evidence="1">DUF2793 domain-containing protein</fullName>
    </submittedName>
</protein>
<proteinExistence type="predicted"/>
<dbReference type="AlphaFoldDB" id="A0A6I6IL44"/>
<dbReference type="InterPro" id="IPR021251">
    <property type="entry name" value="DUF2793"/>
</dbReference>